<dbReference type="EMBL" id="JACCHS010000092">
    <property type="protein sequence ID" value="NYT47143.1"/>
    <property type="molecule type" value="Genomic_DNA"/>
</dbReference>
<organism evidence="1 2">
    <name type="scientific">Candidatus Methanofishera endochildressiae</name>
    <dbReference type="NCBI Taxonomy" id="2738884"/>
    <lineage>
        <taxon>Bacteria</taxon>
        <taxon>Pseudomonadati</taxon>
        <taxon>Pseudomonadota</taxon>
        <taxon>Gammaproteobacteria</taxon>
        <taxon>Candidatus Methanofishera</taxon>
    </lineage>
</organism>
<sequence>MQSRGYDDGFLRENGHTGYARLVRLNHGQTQKNANRLFGGQIDYFPGDLGAKQYSSD</sequence>
<comment type="caution">
    <text evidence="1">The sequence shown here is derived from an EMBL/GenBank/DDBJ whole genome shotgun (WGS) entry which is preliminary data.</text>
</comment>
<name>A0A7Z0MP47_9GAMM</name>
<protein>
    <submittedName>
        <fullName evidence="1">Uncharacterized protein</fullName>
    </submittedName>
</protein>
<dbReference type="Proteomes" id="UP000537890">
    <property type="component" value="Unassembled WGS sequence"/>
</dbReference>
<reference evidence="1 2" key="1">
    <citation type="submission" date="2020-05" db="EMBL/GenBank/DDBJ databases">
        <title>Horizontal transmission and recombination maintain forever young bacterial symbiont genomes.</title>
        <authorList>
            <person name="Russell S.L."/>
            <person name="Pepper-Tunick E."/>
            <person name="Svedberg J."/>
            <person name="Byrne A."/>
            <person name="Ruelas Castillo J."/>
            <person name="Vollmers C."/>
            <person name="Beinart R.A."/>
            <person name="Corbett-Detig R."/>
        </authorList>
    </citation>
    <scope>NUCLEOTIDE SEQUENCE [LARGE SCALE GENOMIC DNA]</scope>
    <source>
        <strain evidence="1">4727-3</strain>
    </source>
</reference>
<evidence type="ECO:0000313" key="1">
    <source>
        <dbReference type="EMBL" id="NYT47143.1"/>
    </source>
</evidence>
<dbReference type="AlphaFoldDB" id="A0A7Z0MP47"/>
<accession>A0A7Z0MP47</accession>
<proteinExistence type="predicted"/>
<evidence type="ECO:0000313" key="2">
    <source>
        <dbReference type="Proteomes" id="UP000537890"/>
    </source>
</evidence>
<gene>
    <name evidence="1" type="ORF">H0A75_05680</name>
</gene>